<feature type="compositionally biased region" description="Polar residues" evidence="1">
    <location>
        <begin position="355"/>
        <end position="365"/>
    </location>
</feature>
<evidence type="ECO:0000256" key="1">
    <source>
        <dbReference type="SAM" id="MobiDB-lite"/>
    </source>
</evidence>
<feature type="transmembrane region" description="Helical" evidence="2">
    <location>
        <begin position="63"/>
        <end position="80"/>
    </location>
</feature>
<accession>A0ABZ1S4Q9</accession>
<feature type="transmembrane region" description="Helical" evidence="2">
    <location>
        <begin position="29"/>
        <end position="51"/>
    </location>
</feature>
<dbReference type="InterPro" id="IPR046096">
    <property type="entry name" value="DUF6114"/>
</dbReference>
<keyword evidence="2" id="KW-1133">Transmembrane helix</keyword>
<feature type="transmembrane region" description="Helical" evidence="2">
    <location>
        <begin position="87"/>
        <end position="104"/>
    </location>
</feature>
<evidence type="ECO:0000256" key="2">
    <source>
        <dbReference type="SAM" id="Phobius"/>
    </source>
</evidence>
<keyword evidence="2" id="KW-0812">Transmembrane</keyword>
<feature type="compositionally biased region" description="Low complexity" evidence="1">
    <location>
        <begin position="268"/>
        <end position="304"/>
    </location>
</feature>
<organism evidence="3 4">
    <name type="scientific">Micromonospora globbae</name>
    <dbReference type="NCBI Taxonomy" id="1894969"/>
    <lineage>
        <taxon>Bacteria</taxon>
        <taxon>Bacillati</taxon>
        <taxon>Actinomycetota</taxon>
        <taxon>Actinomycetes</taxon>
        <taxon>Micromonosporales</taxon>
        <taxon>Micromonosporaceae</taxon>
        <taxon>Micromonospora</taxon>
    </lineage>
</organism>
<dbReference type="RefSeq" id="WP_328851313.1">
    <property type="nucleotide sequence ID" value="NZ_CP108084.1"/>
</dbReference>
<feature type="region of interest" description="Disordered" evidence="1">
    <location>
        <begin position="253"/>
        <end position="406"/>
    </location>
</feature>
<feature type="compositionally biased region" description="Low complexity" evidence="1">
    <location>
        <begin position="337"/>
        <end position="354"/>
    </location>
</feature>
<sequence length="551" mass="57859">MTTAETQNARSGWWGRTWRGFRRWRRQRPFWAGLFTMLAGLEIFGSTQMSLDGLSVKMGPTGFLAWLIPAILFTCGLLLWLSPAQRIFYAVVAAVTAVYSLIGVNLGGFFVGLVLGMVGSALGFAWVPVKRPVAPPPVDEPAADEEIAEERPADWTGAGEPALVDDLMPRQREEEHTGVLTDTVPPPRNPLRESAPTEPAQGTGPDTVALPVTDPERPAQGGRHREPRTYAILLVVATAAAAGLLGLRTSGPAVAAPSCPTPTESVKPTESAKPTATAKPTGTAESTASATSSSAATPSAPASADPEKSSDGNLLTDIVGGITDLLTGGDSDEKDTTATASPSPTASPEGEPSATPSRSASTDEPTPQRPARAPKPGGTEPGRCPTPTPTTPREVEPGKPLPMVATDDDLPRVAAKPGKLTGSSQTMTGLRFEGIAELDTADGTLRTLMFTMDKAVTNDFVLAVDGPAGKTVRYVTEQLIVKGDVRFFATRFVGWLGPLKVTLTPDLPFPDGIPITSPVPITFTKVDINLAYIDCDTLTANTRGPLNIELA</sequence>
<keyword evidence="2" id="KW-0472">Membrane</keyword>
<feature type="region of interest" description="Disordered" evidence="1">
    <location>
        <begin position="135"/>
        <end position="161"/>
    </location>
</feature>
<dbReference type="Pfam" id="PF19609">
    <property type="entry name" value="DUF6114"/>
    <property type="match status" value="1"/>
</dbReference>
<protein>
    <submittedName>
        <fullName evidence="3">DUF6114 domain-containing protein</fullName>
    </submittedName>
</protein>
<name>A0ABZ1S4Q9_9ACTN</name>
<proteinExistence type="predicted"/>
<feature type="region of interest" description="Disordered" evidence="1">
    <location>
        <begin position="173"/>
        <end position="225"/>
    </location>
</feature>
<reference evidence="3" key="1">
    <citation type="submission" date="2022-10" db="EMBL/GenBank/DDBJ databases">
        <title>The complete genomes of actinobacterial strains from the NBC collection.</title>
        <authorList>
            <person name="Joergensen T.S."/>
            <person name="Alvarez Arevalo M."/>
            <person name="Sterndorff E.B."/>
            <person name="Faurdal D."/>
            <person name="Vuksanovic O."/>
            <person name="Mourched A.-S."/>
            <person name="Charusanti P."/>
            <person name="Shaw S."/>
            <person name="Blin K."/>
            <person name="Weber T."/>
        </authorList>
    </citation>
    <scope>NUCLEOTIDE SEQUENCE</scope>
    <source>
        <strain evidence="3">NBC_00256</strain>
    </source>
</reference>
<evidence type="ECO:0000313" key="3">
    <source>
        <dbReference type="EMBL" id="WUP49022.1"/>
    </source>
</evidence>
<evidence type="ECO:0000313" key="4">
    <source>
        <dbReference type="Proteomes" id="UP001432190"/>
    </source>
</evidence>
<gene>
    <name evidence="3" type="ORF">OG994_26225</name>
</gene>
<dbReference type="Proteomes" id="UP001432190">
    <property type="component" value="Chromosome"/>
</dbReference>
<dbReference type="EMBL" id="CP108084">
    <property type="protein sequence ID" value="WUP49022.1"/>
    <property type="molecule type" value="Genomic_DNA"/>
</dbReference>
<keyword evidence="4" id="KW-1185">Reference proteome</keyword>